<proteinExistence type="predicted"/>
<evidence type="ECO:0000313" key="4">
    <source>
        <dbReference type="Proteomes" id="UP000218334"/>
    </source>
</evidence>
<accession>A0A2H3C4W9</accession>
<dbReference type="EMBL" id="KZ293423">
    <property type="protein sequence ID" value="PBK71867.1"/>
    <property type="molecule type" value="Genomic_DNA"/>
</dbReference>
<keyword evidence="4" id="KW-1185">Reference proteome</keyword>
<evidence type="ECO:0000259" key="2">
    <source>
        <dbReference type="PROSITE" id="PS50181"/>
    </source>
</evidence>
<dbReference type="AlphaFoldDB" id="A0A2H3C4W9"/>
<feature type="domain" description="F-box" evidence="2">
    <location>
        <begin position="40"/>
        <end position="88"/>
    </location>
</feature>
<dbReference type="Proteomes" id="UP000218334">
    <property type="component" value="Unassembled WGS sequence"/>
</dbReference>
<dbReference type="InterPro" id="IPR001810">
    <property type="entry name" value="F-box_dom"/>
</dbReference>
<feature type="region of interest" description="Disordered" evidence="1">
    <location>
        <begin position="307"/>
        <end position="326"/>
    </location>
</feature>
<organism evidence="3 4">
    <name type="scientific">Armillaria solidipes</name>
    <dbReference type="NCBI Taxonomy" id="1076256"/>
    <lineage>
        <taxon>Eukaryota</taxon>
        <taxon>Fungi</taxon>
        <taxon>Dikarya</taxon>
        <taxon>Basidiomycota</taxon>
        <taxon>Agaricomycotina</taxon>
        <taxon>Agaricomycetes</taxon>
        <taxon>Agaricomycetidae</taxon>
        <taxon>Agaricales</taxon>
        <taxon>Marasmiineae</taxon>
        <taxon>Physalacriaceae</taxon>
        <taxon>Armillaria</taxon>
    </lineage>
</organism>
<sequence>MSEQRLEMANIVGYKRVFSSVTQGPSHFTRTGAKNPVATLGKLAPLPNELLDDIISKLCDIQTIVTSFSLVNRSARKAVDASLAFQRVSLYAPAALVAMLRTQVASFFTLGDLYDALCSNSCSLCGSLGLLLWLPGCQRCCMPCLRSPELCPINEYAATKLFGLSTAALANLPTVCSESGWDDFKDFRRLLSFAHVRAVAVEDAGGEAQLTARIDSTPQRRAVYDSFISHLNSGSRPKAREKVAATLPYVNRRSGEIVNGLSCEGCRWSMDSEDFDVVDIRETCRRYDTVYTISGLIHHVQTDCPPGQRIWKRHSERSKQGNEYNQ</sequence>
<reference evidence="4" key="1">
    <citation type="journal article" date="2017" name="Nat. Ecol. Evol.">
        <title>Genome expansion and lineage-specific genetic innovations in the forest pathogenic fungi Armillaria.</title>
        <authorList>
            <person name="Sipos G."/>
            <person name="Prasanna A.N."/>
            <person name="Walter M.C."/>
            <person name="O'Connor E."/>
            <person name="Balint B."/>
            <person name="Krizsan K."/>
            <person name="Kiss B."/>
            <person name="Hess J."/>
            <person name="Varga T."/>
            <person name="Slot J."/>
            <person name="Riley R."/>
            <person name="Boka B."/>
            <person name="Rigling D."/>
            <person name="Barry K."/>
            <person name="Lee J."/>
            <person name="Mihaltcheva S."/>
            <person name="LaButti K."/>
            <person name="Lipzen A."/>
            <person name="Waldron R."/>
            <person name="Moloney N.M."/>
            <person name="Sperisen C."/>
            <person name="Kredics L."/>
            <person name="Vagvoelgyi C."/>
            <person name="Patrignani A."/>
            <person name="Fitzpatrick D."/>
            <person name="Nagy I."/>
            <person name="Doyle S."/>
            <person name="Anderson J.B."/>
            <person name="Grigoriev I.V."/>
            <person name="Gueldener U."/>
            <person name="Muensterkoetter M."/>
            <person name="Nagy L.G."/>
        </authorList>
    </citation>
    <scope>NUCLEOTIDE SEQUENCE [LARGE SCALE GENOMIC DNA]</scope>
    <source>
        <strain evidence="4">28-4</strain>
    </source>
</reference>
<protein>
    <recommendedName>
        <fullName evidence="2">F-box domain-containing protein</fullName>
    </recommendedName>
</protein>
<evidence type="ECO:0000313" key="3">
    <source>
        <dbReference type="EMBL" id="PBK71867.1"/>
    </source>
</evidence>
<name>A0A2H3C4W9_9AGAR</name>
<evidence type="ECO:0000256" key="1">
    <source>
        <dbReference type="SAM" id="MobiDB-lite"/>
    </source>
</evidence>
<gene>
    <name evidence="3" type="ORF">ARMSODRAFT_1083221</name>
</gene>
<dbReference type="PROSITE" id="PS50181">
    <property type="entry name" value="FBOX"/>
    <property type="match status" value="1"/>
</dbReference>